<keyword evidence="9" id="KW-0472">Membrane</keyword>
<keyword evidence="5" id="KW-1003">Cell membrane</keyword>
<dbReference type="NCBIfam" id="TIGR02473">
    <property type="entry name" value="flagell_FliJ"/>
    <property type="match status" value="1"/>
</dbReference>
<evidence type="ECO:0000313" key="13">
    <source>
        <dbReference type="Proteomes" id="UP000484255"/>
    </source>
</evidence>
<dbReference type="GO" id="GO:0015031">
    <property type="term" value="P:protein transport"/>
    <property type="evidence" value="ECO:0007669"/>
    <property type="project" value="UniProtKB-KW"/>
</dbReference>
<evidence type="ECO:0000256" key="11">
    <source>
        <dbReference type="SAM" id="MobiDB-lite"/>
    </source>
</evidence>
<reference evidence="12 13" key="1">
    <citation type="submission" date="2020-02" db="EMBL/GenBank/DDBJ databases">
        <title>Ideonella bacterium strain TBM-1.</title>
        <authorList>
            <person name="Chen W.-M."/>
        </authorList>
    </citation>
    <scope>NUCLEOTIDE SEQUENCE [LARGE SCALE GENOMIC DNA]</scope>
    <source>
        <strain evidence="12 13">TBM-1</strain>
    </source>
</reference>
<keyword evidence="12" id="KW-0969">Cilium</keyword>
<name>A0A7C9TMG6_9BURK</name>
<feature type="compositionally biased region" description="Basic and acidic residues" evidence="11">
    <location>
        <begin position="125"/>
        <end position="141"/>
    </location>
</feature>
<dbReference type="GO" id="GO:0044781">
    <property type="term" value="P:bacterial-type flagellum organization"/>
    <property type="evidence" value="ECO:0007669"/>
    <property type="project" value="UniProtKB-KW"/>
</dbReference>
<gene>
    <name evidence="12" type="primary">fliJ</name>
    <name evidence="12" type="ORF">G3A44_14150</name>
</gene>
<organism evidence="12 13">
    <name type="scientific">Ideonella livida</name>
    <dbReference type="NCBI Taxonomy" id="2707176"/>
    <lineage>
        <taxon>Bacteria</taxon>
        <taxon>Pseudomonadati</taxon>
        <taxon>Pseudomonadota</taxon>
        <taxon>Betaproteobacteria</taxon>
        <taxon>Burkholderiales</taxon>
        <taxon>Sphaerotilaceae</taxon>
        <taxon>Ideonella</taxon>
    </lineage>
</organism>
<dbReference type="PANTHER" id="PTHR38786">
    <property type="entry name" value="FLAGELLAR FLIJ PROTEIN"/>
    <property type="match status" value="1"/>
</dbReference>
<comment type="similarity">
    <text evidence="2">Belongs to the FliJ family.</text>
</comment>
<dbReference type="RefSeq" id="WP_163458175.1">
    <property type="nucleotide sequence ID" value="NZ_JAAGOH010000016.1"/>
</dbReference>
<dbReference type="GO" id="GO:0009288">
    <property type="term" value="C:bacterial-type flagellum"/>
    <property type="evidence" value="ECO:0007669"/>
    <property type="project" value="InterPro"/>
</dbReference>
<dbReference type="InterPro" id="IPR052570">
    <property type="entry name" value="FliJ"/>
</dbReference>
<dbReference type="PANTHER" id="PTHR38786:SF1">
    <property type="entry name" value="FLAGELLAR FLIJ PROTEIN"/>
    <property type="match status" value="1"/>
</dbReference>
<evidence type="ECO:0000313" key="12">
    <source>
        <dbReference type="EMBL" id="NDY92327.1"/>
    </source>
</evidence>
<evidence type="ECO:0000256" key="4">
    <source>
        <dbReference type="ARBA" id="ARBA00022448"/>
    </source>
</evidence>
<dbReference type="InterPro" id="IPR053716">
    <property type="entry name" value="Flag_assembly_chemotaxis_eff"/>
</dbReference>
<dbReference type="Gene3D" id="1.10.287.1700">
    <property type="match status" value="1"/>
</dbReference>
<evidence type="ECO:0000256" key="6">
    <source>
        <dbReference type="ARBA" id="ARBA00022500"/>
    </source>
</evidence>
<evidence type="ECO:0000256" key="7">
    <source>
        <dbReference type="ARBA" id="ARBA00022795"/>
    </source>
</evidence>
<dbReference type="GO" id="GO:0071973">
    <property type="term" value="P:bacterial-type flagellum-dependent cell motility"/>
    <property type="evidence" value="ECO:0007669"/>
    <property type="project" value="InterPro"/>
</dbReference>
<dbReference type="Pfam" id="PF02050">
    <property type="entry name" value="FliJ"/>
    <property type="match status" value="1"/>
</dbReference>
<dbReference type="GO" id="GO:0006935">
    <property type="term" value="P:chemotaxis"/>
    <property type="evidence" value="ECO:0007669"/>
    <property type="project" value="UniProtKB-KW"/>
</dbReference>
<feature type="region of interest" description="Disordered" evidence="11">
    <location>
        <begin position="125"/>
        <end position="154"/>
    </location>
</feature>
<dbReference type="InterPro" id="IPR012823">
    <property type="entry name" value="Flagell_FliJ"/>
</dbReference>
<evidence type="ECO:0000256" key="9">
    <source>
        <dbReference type="ARBA" id="ARBA00023136"/>
    </source>
</evidence>
<comment type="caution">
    <text evidence="12">The sequence shown here is derived from an EMBL/GenBank/DDBJ whole genome shotgun (WGS) entry which is preliminary data.</text>
</comment>
<sequence length="154" mass="18072">MSQAQRLQLLHTLLERDERRRDQALLAWREAQRQLERASEQSDALVTYRAEYRQRWAAQFSRGAPIEVVRCYHGFVERLEQAIGSQSSQVEAARARVAATQQALHQRELKVATVRRLIQRRQEAQQRAEQLREQKSNDEAAQRQAWRRRSALAA</sequence>
<comment type="subcellular location">
    <subcellularLocation>
        <location evidence="1">Cell membrane</location>
        <topology evidence="1">Peripheral membrane protein</topology>
        <orientation evidence="1">Cytoplasmic side</orientation>
    </subcellularLocation>
</comment>
<keyword evidence="8" id="KW-0653">Protein transport</keyword>
<accession>A0A7C9TMG6</accession>
<dbReference type="GO" id="GO:0005886">
    <property type="term" value="C:plasma membrane"/>
    <property type="evidence" value="ECO:0007669"/>
    <property type="project" value="UniProtKB-SubCell"/>
</dbReference>
<evidence type="ECO:0000256" key="5">
    <source>
        <dbReference type="ARBA" id="ARBA00022475"/>
    </source>
</evidence>
<dbReference type="AlphaFoldDB" id="A0A7C9TMG6"/>
<dbReference type="Proteomes" id="UP000484255">
    <property type="component" value="Unassembled WGS sequence"/>
</dbReference>
<evidence type="ECO:0000256" key="8">
    <source>
        <dbReference type="ARBA" id="ARBA00022927"/>
    </source>
</evidence>
<dbReference type="EMBL" id="JAAGOH010000016">
    <property type="protein sequence ID" value="NDY92327.1"/>
    <property type="molecule type" value="Genomic_DNA"/>
</dbReference>
<keyword evidence="12" id="KW-0282">Flagellum</keyword>
<keyword evidence="7" id="KW-1005">Bacterial flagellum biogenesis</keyword>
<evidence type="ECO:0000256" key="10">
    <source>
        <dbReference type="ARBA" id="ARBA00023225"/>
    </source>
</evidence>
<keyword evidence="13" id="KW-1185">Reference proteome</keyword>
<evidence type="ECO:0000256" key="2">
    <source>
        <dbReference type="ARBA" id="ARBA00010004"/>
    </source>
</evidence>
<proteinExistence type="inferred from homology"/>
<keyword evidence="4" id="KW-0813">Transport</keyword>
<keyword evidence="10" id="KW-1006">Bacterial flagellum protein export</keyword>
<protein>
    <recommendedName>
        <fullName evidence="3">Flagellar FliJ protein</fullName>
    </recommendedName>
</protein>
<feature type="compositionally biased region" description="Basic residues" evidence="11">
    <location>
        <begin position="145"/>
        <end position="154"/>
    </location>
</feature>
<evidence type="ECO:0000256" key="1">
    <source>
        <dbReference type="ARBA" id="ARBA00004413"/>
    </source>
</evidence>
<evidence type="ECO:0000256" key="3">
    <source>
        <dbReference type="ARBA" id="ARBA00020392"/>
    </source>
</evidence>
<keyword evidence="12" id="KW-0966">Cell projection</keyword>
<keyword evidence="6" id="KW-0145">Chemotaxis</keyword>